<dbReference type="Pfam" id="PF12674">
    <property type="entry name" value="Zn_ribbon_2"/>
    <property type="match status" value="1"/>
</dbReference>
<keyword evidence="3" id="KW-1185">Reference proteome</keyword>
<dbReference type="InterPro" id="IPR025868">
    <property type="entry name" value="Zn_ribbon_dom_put"/>
</dbReference>
<reference evidence="3" key="1">
    <citation type="submission" date="2016-06" db="EMBL/GenBank/DDBJ databases">
        <authorList>
            <person name="de Vries S.P.W."/>
            <person name="Hadjirin N.F."/>
            <person name="Lay E.M."/>
            <person name="Zadoks R.N."/>
            <person name="Peacock S.J."/>
            <person name="Parkhill J."/>
            <person name="Grant A.J."/>
            <person name="Mcdougall S."/>
            <person name="Holmes M.A."/>
        </authorList>
    </citation>
    <scope>NUCLEOTIDE SEQUENCE [LARGE SCALE GENOMIC DNA]</scope>
    <source>
        <strain evidence="3">NZ1587</strain>
    </source>
</reference>
<dbReference type="Proteomes" id="UP000182015">
    <property type="component" value="Unassembled WGS sequence"/>
</dbReference>
<dbReference type="AlphaFoldDB" id="A0A1L8MKP2"/>
<dbReference type="RefSeq" id="WP_071794373.1">
    <property type="nucleotide sequence ID" value="NZ_LZDD01000003.1"/>
</dbReference>
<dbReference type="EMBL" id="LZDD01000003">
    <property type="protein sequence ID" value="OJF71309.1"/>
    <property type="molecule type" value="Genomic_DNA"/>
</dbReference>
<protein>
    <recommendedName>
        <fullName evidence="1">Putative zinc ribbon domain-containing protein</fullName>
    </recommendedName>
</protein>
<dbReference type="STRING" id="1856638.A9Q68_08930"/>
<comment type="caution">
    <text evidence="2">The sequence shown here is derived from an EMBL/GenBank/DDBJ whole genome shotgun (WGS) entry which is preliminary data.</text>
</comment>
<sequence>MEKFCQSCAMPLMPKGQDLRGNNADGSKSDTYCYMCYVNGRFTEPDITFEQMVAKGQAGIKASPGNALAKWMMKKSYPMMLKKTSRWSR</sequence>
<proteinExistence type="predicted"/>
<evidence type="ECO:0000313" key="3">
    <source>
        <dbReference type="Proteomes" id="UP000182015"/>
    </source>
</evidence>
<feature type="domain" description="Putative zinc ribbon" evidence="1">
    <location>
        <begin position="4"/>
        <end position="87"/>
    </location>
</feature>
<evidence type="ECO:0000259" key="1">
    <source>
        <dbReference type="Pfam" id="PF12674"/>
    </source>
</evidence>
<evidence type="ECO:0000313" key="2">
    <source>
        <dbReference type="EMBL" id="OJF71309.1"/>
    </source>
</evidence>
<organism evidence="2 3">
    <name type="scientific">Streptococcus bovimastitidis</name>
    <dbReference type="NCBI Taxonomy" id="1856638"/>
    <lineage>
        <taxon>Bacteria</taxon>
        <taxon>Bacillati</taxon>
        <taxon>Bacillota</taxon>
        <taxon>Bacilli</taxon>
        <taxon>Lactobacillales</taxon>
        <taxon>Streptococcaceae</taxon>
        <taxon>Streptococcus</taxon>
    </lineage>
</organism>
<accession>A0A1L8MKP2</accession>
<dbReference type="OrthoDB" id="9801008at2"/>
<gene>
    <name evidence="2" type="ORF">A9Q68_08930</name>
</gene>
<name>A0A1L8MKP2_9STRE</name>